<accession>A0ABQ9YKT8</accession>
<protein>
    <submittedName>
        <fullName evidence="2">CCNYL1 protein</fullName>
    </submittedName>
</protein>
<dbReference type="PANTHER" id="PTHR14248">
    <property type="entry name" value="CYCLIN Y, ISOFORM A"/>
    <property type="match status" value="1"/>
</dbReference>
<dbReference type="InterPro" id="IPR036915">
    <property type="entry name" value="Cyclin-like_sf"/>
</dbReference>
<gene>
    <name evidence="2" type="ORF">BLNAU_796</name>
</gene>
<dbReference type="InterPro" id="IPR006671">
    <property type="entry name" value="Cyclin_N"/>
</dbReference>
<feature type="domain" description="Cyclin N-terminal" evidence="1">
    <location>
        <begin position="103"/>
        <end position="195"/>
    </location>
</feature>
<organism evidence="2 3">
    <name type="scientific">Blattamonas nauphoetae</name>
    <dbReference type="NCBI Taxonomy" id="2049346"/>
    <lineage>
        <taxon>Eukaryota</taxon>
        <taxon>Metamonada</taxon>
        <taxon>Preaxostyla</taxon>
        <taxon>Oxymonadida</taxon>
        <taxon>Blattamonas</taxon>
    </lineage>
</organism>
<dbReference type="EMBL" id="JARBJD010000003">
    <property type="protein sequence ID" value="KAK2964265.1"/>
    <property type="molecule type" value="Genomic_DNA"/>
</dbReference>
<dbReference type="Gene3D" id="1.10.472.10">
    <property type="entry name" value="Cyclin-like"/>
    <property type="match status" value="1"/>
</dbReference>
<keyword evidence="3" id="KW-1185">Reference proteome</keyword>
<proteinExistence type="predicted"/>
<dbReference type="Pfam" id="PF00134">
    <property type="entry name" value="Cyclin_N"/>
    <property type="match status" value="1"/>
</dbReference>
<name>A0ABQ9YKT8_9EUKA</name>
<comment type="caution">
    <text evidence="2">The sequence shown here is derived from an EMBL/GenBank/DDBJ whole genome shotgun (WGS) entry which is preliminary data.</text>
</comment>
<dbReference type="SUPFAM" id="SSF47954">
    <property type="entry name" value="Cyclin-like"/>
    <property type="match status" value="1"/>
</dbReference>
<reference evidence="2 3" key="1">
    <citation type="journal article" date="2022" name="bioRxiv">
        <title>Genomics of Preaxostyla Flagellates Illuminates Evolutionary Transitions and the Path Towards Mitochondrial Loss.</title>
        <authorList>
            <person name="Novak L.V.F."/>
            <person name="Treitli S.C."/>
            <person name="Pyrih J."/>
            <person name="Halakuc P."/>
            <person name="Pipaliya S.V."/>
            <person name="Vacek V."/>
            <person name="Brzon O."/>
            <person name="Soukal P."/>
            <person name="Eme L."/>
            <person name="Dacks J.B."/>
            <person name="Karnkowska A."/>
            <person name="Elias M."/>
            <person name="Hampl V."/>
        </authorList>
    </citation>
    <scope>NUCLEOTIDE SEQUENCE [LARGE SCALE GENOMIC DNA]</scope>
    <source>
        <strain evidence="2">NAU3</strain>
        <tissue evidence="2">Gut</tissue>
    </source>
</reference>
<dbReference type="CDD" id="cd20540">
    <property type="entry name" value="CYCLIN_CCNY_like"/>
    <property type="match status" value="1"/>
</dbReference>
<dbReference type="Proteomes" id="UP001281761">
    <property type="component" value="Unassembled WGS sequence"/>
</dbReference>
<evidence type="ECO:0000313" key="3">
    <source>
        <dbReference type="Proteomes" id="UP001281761"/>
    </source>
</evidence>
<evidence type="ECO:0000313" key="2">
    <source>
        <dbReference type="EMBL" id="KAK2964265.1"/>
    </source>
</evidence>
<evidence type="ECO:0000259" key="1">
    <source>
        <dbReference type="Pfam" id="PF00134"/>
    </source>
</evidence>
<sequence length="252" mass="29098">MTSGGGKYQGMRAQSPNVVTMDNSRRFFLSADALDCPTSSPSEPNVEHCVKCVCFQIRTLLEHSVKHPKQNPTVIPLFCEDLNALDVRDIRQLTVPDLNHMQVFMLYIIDRLHMNPQCAIICLIYIERLITDASIVLHPINWRRVVVITLLMASKVWEDHAVQNVSVVKRAFPFFTVQDVNAMEKTFLELVDYNVTVTAKEYLEYYFSLRELDGAEFLTQMRKEELDMLESKTKQNAQNLKNRFKSFDDKAT</sequence>